<dbReference type="PANTHER" id="PTHR32305:SF15">
    <property type="entry name" value="PROTEIN RHSA-RELATED"/>
    <property type="match status" value="1"/>
</dbReference>
<gene>
    <name evidence="1" type="ORF">EAH77_13040</name>
</gene>
<sequence>MTTFIPQLYQHTPSVGVLDNRGLAVRDIAYNHAAVADPIVELISRSEFSPAGYLTSSIDPRLFTARQTDASVTPNFRYQHDLAGSALRTDSVDAGWQVTLVDAEGRPVWHSDARGTLRRYEYEAIALPGRPLALYEQPAGEAEQLAEHFVYAGNAAADKQFNLAGQVLHHYDTAGVTRLTSQALSGAALSQERQLLANPELPPNWSGSDENVWKKALSATIFITQSTADSTGAPLTQTDAKGNQQRFAYNRAGQRVASWLTLKGKTEQPVIKALSYSAAGQKLREEHGNGCATDYTYEPQTQRLLGCKTSRASGVLQDLRYDYDPVGNILSIYNDAEATRFYRNQKIDPENTYAYDALYQLISATGYESSANQPQAAQNSNWQTPIPTDRTQYVNYTRSYRYDNASNLLQLSHTGAASYTHNISLSDRANHGVFNPQNTALTRQQIEARYDAAGNQLDLNNGTLLSWNPRNLLAQATVVTRDSQTFDGETYLYDGGSMRVQKCTRSQAGTVAHLHTVTYLPGLELHSKTQNGVEKEGWQVVTAGAAGHAQVRALCWTVGKPAGLTDGQLRFSIDNLIGSSLLELDADGQIISQEAYFIL</sequence>
<dbReference type="InterPro" id="IPR050708">
    <property type="entry name" value="T6SS_VgrG/RHS"/>
</dbReference>
<organism evidence="1 2">
    <name type="scientific">Ewingella americana</name>
    <dbReference type="NCBI Taxonomy" id="41202"/>
    <lineage>
        <taxon>Bacteria</taxon>
        <taxon>Pseudomonadati</taxon>
        <taxon>Pseudomonadota</taxon>
        <taxon>Gammaproteobacteria</taxon>
        <taxon>Enterobacterales</taxon>
        <taxon>Yersiniaceae</taxon>
        <taxon>Ewingella</taxon>
    </lineage>
</organism>
<evidence type="ECO:0000313" key="1">
    <source>
        <dbReference type="EMBL" id="TPG61559.1"/>
    </source>
</evidence>
<dbReference type="AlphaFoldDB" id="A0A502GHD0"/>
<proteinExistence type="predicted"/>
<accession>A0A502GHD0</accession>
<dbReference type="Gene3D" id="2.180.10.10">
    <property type="entry name" value="RHS repeat-associated core"/>
    <property type="match status" value="1"/>
</dbReference>
<dbReference type="PANTHER" id="PTHR32305">
    <property type="match status" value="1"/>
</dbReference>
<dbReference type="Proteomes" id="UP000317663">
    <property type="component" value="Unassembled WGS sequence"/>
</dbReference>
<comment type="caution">
    <text evidence="1">The sequence shown here is derived from an EMBL/GenBank/DDBJ whole genome shotgun (WGS) entry which is preliminary data.</text>
</comment>
<dbReference type="EMBL" id="RCZD01000006">
    <property type="protein sequence ID" value="TPG61559.1"/>
    <property type="molecule type" value="Genomic_DNA"/>
</dbReference>
<reference evidence="1 2" key="1">
    <citation type="journal article" date="2019" name="Environ. Microbiol.">
        <title>Species interactions and distinct microbial communities in high Arctic permafrost affected cryosols are associated with the CH4 and CO2 gas fluxes.</title>
        <authorList>
            <person name="Altshuler I."/>
            <person name="Hamel J."/>
            <person name="Turney S."/>
            <person name="Magnuson E."/>
            <person name="Levesque R."/>
            <person name="Greer C."/>
            <person name="Whyte L.G."/>
        </authorList>
    </citation>
    <scope>NUCLEOTIDE SEQUENCE [LARGE SCALE GENOMIC DNA]</scope>
    <source>
        <strain evidence="1 2">E4</strain>
    </source>
</reference>
<dbReference type="RefSeq" id="WP_140473236.1">
    <property type="nucleotide sequence ID" value="NZ_RCZD01000006.1"/>
</dbReference>
<keyword evidence="2" id="KW-1185">Reference proteome</keyword>
<dbReference type="OrthoDB" id="8596416at2"/>
<evidence type="ECO:0000313" key="2">
    <source>
        <dbReference type="Proteomes" id="UP000317663"/>
    </source>
</evidence>
<name>A0A502GHD0_9GAMM</name>
<protein>
    <submittedName>
        <fullName evidence="1">RHS repeat protein</fullName>
    </submittedName>
</protein>